<dbReference type="PRINTS" id="PR00413">
    <property type="entry name" value="HADHALOGNASE"/>
</dbReference>
<dbReference type="Gene3D" id="1.10.150.240">
    <property type="entry name" value="Putative phosphatase, domain 2"/>
    <property type="match status" value="1"/>
</dbReference>
<name>A0A6N7XIK4_9FIRM</name>
<keyword evidence="1" id="KW-0378">Hydrolase</keyword>
<sequence>MKKKHIIFDFDGTIFDSNRVIVASWQEVFRHYTGKEGRVEDIYHTFGETIRYTVKKFFPQANVDEAVQIYRNYQQAHYDGMVGLFDGTREMMDRMVEGGHTLSVVTSRTKVTTLNYMKELGIRDYFDVLITCDDTDKHKPDPTPLRMALEELSAKPEDAIMLGDTKFDIGCCNNAGVDSILVGWSHDIDENELKELGFRPTYRVETPADVLKLI</sequence>
<dbReference type="PANTHER" id="PTHR43434:SF1">
    <property type="entry name" value="PHOSPHOGLYCOLATE PHOSPHATASE"/>
    <property type="match status" value="1"/>
</dbReference>
<dbReference type="SFLD" id="SFLDS00003">
    <property type="entry name" value="Haloacid_Dehalogenase"/>
    <property type="match status" value="1"/>
</dbReference>
<dbReference type="InterPro" id="IPR036412">
    <property type="entry name" value="HAD-like_sf"/>
</dbReference>
<dbReference type="Pfam" id="PF13419">
    <property type="entry name" value="HAD_2"/>
    <property type="match status" value="1"/>
</dbReference>
<proteinExistence type="predicted"/>
<dbReference type="SUPFAM" id="SSF56784">
    <property type="entry name" value="HAD-like"/>
    <property type="match status" value="1"/>
</dbReference>
<dbReference type="AlphaFoldDB" id="A0A6N7XIK4"/>
<dbReference type="EMBL" id="VUNA01000012">
    <property type="protein sequence ID" value="MST71048.1"/>
    <property type="molecule type" value="Genomic_DNA"/>
</dbReference>
<dbReference type="GO" id="GO:0008967">
    <property type="term" value="F:phosphoglycolate phosphatase activity"/>
    <property type="evidence" value="ECO:0007669"/>
    <property type="project" value="TreeGrafter"/>
</dbReference>
<dbReference type="InterPro" id="IPR041492">
    <property type="entry name" value="HAD_2"/>
</dbReference>
<dbReference type="Gene3D" id="3.40.50.1000">
    <property type="entry name" value="HAD superfamily/HAD-like"/>
    <property type="match status" value="1"/>
</dbReference>
<dbReference type="NCBIfam" id="TIGR01549">
    <property type="entry name" value="HAD-SF-IA-v1"/>
    <property type="match status" value="1"/>
</dbReference>
<dbReference type="InterPro" id="IPR050155">
    <property type="entry name" value="HAD-like_hydrolase_sf"/>
</dbReference>
<dbReference type="RefSeq" id="WP_154554610.1">
    <property type="nucleotide sequence ID" value="NZ_JAQXUZ010000015.1"/>
</dbReference>
<dbReference type="GO" id="GO:0006281">
    <property type="term" value="P:DNA repair"/>
    <property type="evidence" value="ECO:0007669"/>
    <property type="project" value="TreeGrafter"/>
</dbReference>
<dbReference type="InterPro" id="IPR023198">
    <property type="entry name" value="PGP-like_dom2"/>
</dbReference>
<protein>
    <submittedName>
        <fullName evidence="1">HAD-IA family hydrolase</fullName>
    </submittedName>
</protein>
<dbReference type="InterPro" id="IPR006439">
    <property type="entry name" value="HAD-SF_hydro_IA"/>
</dbReference>
<organism evidence="1 2">
    <name type="scientific">Mogibacterium kristiansenii</name>
    <dbReference type="NCBI Taxonomy" id="2606708"/>
    <lineage>
        <taxon>Bacteria</taxon>
        <taxon>Bacillati</taxon>
        <taxon>Bacillota</taxon>
        <taxon>Clostridia</taxon>
        <taxon>Peptostreptococcales</taxon>
        <taxon>Anaerovoracaceae</taxon>
        <taxon>Mogibacterium</taxon>
    </lineage>
</organism>
<dbReference type="InterPro" id="IPR023214">
    <property type="entry name" value="HAD_sf"/>
</dbReference>
<gene>
    <name evidence="1" type="ORF">FYJ65_06845</name>
</gene>
<dbReference type="SFLD" id="SFLDG01135">
    <property type="entry name" value="C1.5.6:_HAD__Beta-PGM__Phospha"/>
    <property type="match status" value="1"/>
</dbReference>
<keyword evidence="2" id="KW-1185">Reference proteome</keyword>
<reference evidence="1 2" key="1">
    <citation type="submission" date="2019-08" db="EMBL/GenBank/DDBJ databases">
        <title>In-depth cultivation of the pig gut microbiome towards novel bacterial diversity and tailored functional studies.</title>
        <authorList>
            <person name="Wylensek D."/>
            <person name="Hitch T.C.A."/>
            <person name="Clavel T."/>
        </authorList>
    </citation>
    <scope>NUCLEOTIDE SEQUENCE [LARGE SCALE GENOMIC DNA]</scope>
    <source>
        <strain evidence="1 2">WCA-MUC-591-APC-4B</strain>
    </source>
</reference>
<comment type="caution">
    <text evidence="1">The sequence shown here is derived from an EMBL/GenBank/DDBJ whole genome shotgun (WGS) entry which is preliminary data.</text>
</comment>
<evidence type="ECO:0000313" key="2">
    <source>
        <dbReference type="Proteomes" id="UP000469424"/>
    </source>
</evidence>
<accession>A0A6N7XIK4</accession>
<dbReference type="GO" id="GO:0005829">
    <property type="term" value="C:cytosol"/>
    <property type="evidence" value="ECO:0007669"/>
    <property type="project" value="TreeGrafter"/>
</dbReference>
<dbReference type="Proteomes" id="UP000469424">
    <property type="component" value="Unassembled WGS sequence"/>
</dbReference>
<evidence type="ECO:0000313" key="1">
    <source>
        <dbReference type="EMBL" id="MST71048.1"/>
    </source>
</evidence>
<dbReference type="SFLD" id="SFLDG01129">
    <property type="entry name" value="C1.5:_HAD__Beta-PGM__Phosphata"/>
    <property type="match status" value="1"/>
</dbReference>
<dbReference type="PANTHER" id="PTHR43434">
    <property type="entry name" value="PHOSPHOGLYCOLATE PHOSPHATASE"/>
    <property type="match status" value="1"/>
</dbReference>